<comment type="caution">
    <text evidence="8">The sequence shown here is derived from an EMBL/GenBank/DDBJ whole genome shotgun (WGS) entry which is preliminary data.</text>
</comment>
<evidence type="ECO:0000313" key="8">
    <source>
        <dbReference type="EMBL" id="OIJ10004.1"/>
    </source>
</evidence>
<dbReference type="PANTHER" id="PTHR46594">
    <property type="entry name" value="P-TYPE CATION-TRANSPORTING ATPASE"/>
    <property type="match status" value="1"/>
</dbReference>
<dbReference type="PANTHER" id="PTHR46594:SF4">
    <property type="entry name" value="P-TYPE CATION-TRANSPORTING ATPASE"/>
    <property type="match status" value="1"/>
</dbReference>
<keyword evidence="5" id="KW-0186">Copper</keyword>
<dbReference type="PROSITE" id="PS01047">
    <property type="entry name" value="HMA_1"/>
    <property type="match status" value="1"/>
</dbReference>
<dbReference type="Pfam" id="PF00403">
    <property type="entry name" value="HMA"/>
    <property type="match status" value="1"/>
</dbReference>
<dbReference type="NCBIfam" id="NF033795">
    <property type="entry name" value="chaper_CopZ_Bs"/>
    <property type="match status" value="1"/>
</dbReference>
<evidence type="ECO:0000256" key="4">
    <source>
        <dbReference type="ARBA" id="ARBA00022723"/>
    </source>
</evidence>
<dbReference type="Gene3D" id="3.30.70.100">
    <property type="match status" value="1"/>
</dbReference>
<dbReference type="InterPro" id="IPR006121">
    <property type="entry name" value="HMA_dom"/>
</dbReference>
<dbReference type="CDD" id="cd00371">
    <property type="entry name" value="HMA"/>
    <property type="match status" value="1"/>
</dbReference>
<dbReference type="SUPFAM" id="SSF55008">
    <property type="entry name" value="HMA, heavy metal-associated domain"/>
    <property type="match status" value="1"/>
</dbReference>
<organism evidence="8 9">
    <name type="scientific">Anaerobacillus arseniciselenatis</name>
    <dbReference type="NCBI Taxonomy" id="85682"/>
    <lineage>
        <taxon>Bacteria</taxon>
        <taxon>Bacillati</taxon>
        <taxon>Bacillota</taxon>
        <taxon>Bacilli</taxon>
        <taxon>Bacillales</taxon>
        <taxon>Bacillaceae</taxon>
        <taxon>Anaerobacillus</taxon>
    </lineage>
</organism>
<dbReference type="FunFam" id="3.30.70.100:FF:000005">
    <property type="entry name" value="Copper-exporting P-type ATPase A"/>
    <property type="match status" value="1"/>
</dbReference>
<dbReference type="PRINTS" id="PR00946">
    <property type="entry name" value="HGSCAVENGER"/>
</dbReference>
<keyword evidence="9" id="KW-1185">Reference proteome</keyword>
<evidence type="ECO:0000256" key="1">
    <source>
        <dbReference type="ARBA" id="ARBA00004496"/>
    </source>
</evidence>
<evidence type="ECO:0000256" key="2">
    <source>
        <dbReference type="ARBA" id="ARBA00015313"/>
    </source>
</evidence>
<evidence type="ECO:0000259" key="7">
    <source>
        <dbReference type="PROSITE" id="PS50846"/>
    </source>
</evidence>
<dbReference type="InterPro" id="IPR049740">
    <property type="entry name" value="CopZ"/>
</dbReference>
<comment type="subcellular location">
    <subcellularLocation>
        <location evidence="1">Cytoplasm</location>
    </subcellularLocation>
</comment>
<evidence type="ECO:0000313" key="9">
    <source>
        <dbReference type="Proteomes" id="UP000180098"/>
    </source>
</evidence>
<dbReference type="NCBIfam" id="TIGR00003">
    <property type="entry name" value="copper ion binding protein"/>
    <property type="match status" value="1"/>
</dbReference>
<keyword evidence="4" id="KW-0479">Metal-binding</keyword>
<protein>
    <recommendedName>
        <fullName evidence="2">Copper chaperone CopZ</fullName>
    </recommendedName>
</protein>
<keyword evidence="6" id="KW-0143">Chaperone</keyword>
<gene>
    <name evidence="8" type="ORF">BKP35_16115</name>
</gene>
<dbReference type="EMBL" id="MLQQ01000042">
    <property type="protein sequence ID" value="OIJ10004.1"/>
    <property type="molecule type" value="Genomic_DNA"/>
</dbReference>
<dbReference type="Proteomes" id="UP000180098">
    <property type="component" value="Unassembled WGS sequence"/>
</dbReference>
<evidence type="ECO:0000256" key="5">
    <source>
        <dbReference type="ARBA" id="ARBA00023008"/>
    </source>
</evidence>
<feature type="domain" description="HMA" evidence="7">
    <location>
        <begin position="2"/>
        <end position="68"/>
    </location>
</feature>
<proteinExistence type="predicted"/>
<dbReference type="GO" id="GO:0005507">
    <property type="term" value="F:copper ion binding"/>
    <property type="evidence" value="ECO:0007669"/>
    <property type="project" value="InterPro"/>
</dbReference>
<dbReference type="RefSeq" id="WP_071314391.1">
    <property type="nucleotide sequence ID" value="NZ_MLQQ01000042.1"/>
</dbReference>
<sequence>MNKVTISVEGMTCGHCKSAVEGALSKVDGVVSAEVDLNAKNVTVEFDGSKVTEEQLKNEIDDQGYDVV</sequence>
<dbReference type="InterPro" id="IPR036163">
    <property type="entry name" value="HMA_dom_sf"/>
</dbReference>
<dbReference type="InterPro" id="IPR001802">
    <property type="entry name" value="MerP/CopZ"/>
</dbReference>
<reference evidence="8 9" key="1">
    <citation type="submission" date="2016-10" db="EMBL/GenBank/DDBJ databases">
        <title>Draft genome sequences of four alkaliphilic bacteria belonging to the Anaerobacillus genus.</title>
        <authorList>
            <person name="Bassil N.M."/>
            <person name="Lloyd J.R."/>
        </authorList>
    </citation>
    <scope>NUCLEOTIDE SEQUENCE [LARGE SCALE GENOMIC DNA]</scope>
    <source>
        <strain evidence="8 9">DSM 15340</strain>
    </source>
</reference>
<keyword evidence="3" id="KW-0963">Cytoplasm</keyword>
<dbReference type="PROSITE" id="PS50846">
    <property type="entry name" value="HMA_2"/>
    <property type="match status" value="1"/>
</dbReference>
<accession>A0A1S2LCF4</accession>
<evidence type="ECO:0000256" key="6">
    <source>
        <dbReference type="ARBA" id="ARBA00023186"/>
    </source>
</evidence>
<dbReference type="GO" id="GO:0005737">
    <property type="term" value="C:cytoplasm"/>
    <property type="evidence" value="ECO:0007669"/>
    <property type="project" value="UniProtKB-SubCell"/>
</dbReference>
<dbReference type="InterPro" id="IPR006122">
    <property type="entry name" value="HMA_Cu_ion-bd"/>
</dbReference>
<dbReference type="AlphaFoldDB" id="A0A1S2LCF4"/>
<dbReference type="InterPro" id="IPR017969">
    <property type="entry name" value="Heavy-metal-associated_CS"/>
</dbReference>
<name>A0A1S2LCF4_9BACI</name>
<evidence type="ECO:0000256" key="3">
    <source>
        <dbReference type="ARBA" id="ARBA00022490"/>
    </source>
</evidence>
<dbReference type="OrthoDB" id="9813965at2"/>